<accession>A0A438MQD5</accession>
<comment type="caution">
    <text evidence="3">The sequence shown here is derived from an EMBL/GenBank/DDBJ whole genome shotgun (WGS) entry which is preliminary data.</text>
</comment>
<reference evidence="3 4" key="1">
    <citation type="submission" date="2017-03" db="EMBL/GenBank/DDBJ databases">
        <title>Genomes of endolithic fungi from Antarctica.</title>
        <authorList>
            <person name="Coleine C."/>
            <person name="Masonjones S."/>
            <person name="Stajich J.E."/>
        </authorList>
    </citation>
    <scope>NUCLEOTIDE SEQUENCE [LARGE SCALE GENOMIC DNA]</scope>
    <source>
        <strain evidence="3 4">CCFEE 6314</strain>
    </source>
</reference>
<dbReference type="PANTHER" id="PTHR47585:SF2">
    <property type="entry name" value="DUF1446 DOMAIN PROTEIN (AFU_ORTHOLOGUE AFUA_6G11420)"/>
    <property type="match status" value="1"/>
</dbReference>
<dbReference type="PANTHER" id="PTHR47585">
    <property type="match status" value="1"/>
</dbReference>
<sequence>MSPGLTHRRAIRIGGGSGGFSDRRHAIPRMAKTAEVDVIVGDWLAEMTMTEHGVAKANRAKSLVTKAGIEPSLADRVKDAQFSVNFIDCFEPAIPDLKRNGIKMAVNAGSCDTEILAHLVKQLCEDHGCPMNVAWVEGDDVIDKIKSLTQQGEKFRSLNRGKDINLADWGYEPLSAQAYLGGRGVAQAFRDGAQIVICGRIADAAPTIGAAAWWHDWDETDFDAYAGSLVAGHLIECSGYVTGANYSNFKSMLNANDHLDMGFPIAEVEYNGECIITKEKDTGGRVELGLTISQLIYEIQGPLYYNSDVTADLENVQMEEIDKNRLPPPSTTKVGITANGGWQAEYHVYFVGLDMAEKARWTEEHVCESLGDTANKLSLLKFHLNGTSPIDAPTQDAATVDLRIFAQGPDYETFDMSNPFSFGRKTMVCILESAPGASLSNDLRQIIPKPFQEYYVTLFPQSEILHRVHYLYDNKAITDIPPPATMEVYPRQQKSYEAKDPIDLSQFETVRAPLGYIVMGRSGDKATDANVGLFVRHADEWDWLRSFLSTQKIKELLRAEYKGKPIDRFELPHLHCVHFLLHDHLERGYSSTTSLDTLGKNVVEFLRATTVDLPKKFLERGRI</sequence>
<evidence type="ECO:0000313" key="4">
    <source>
        <dbReference type="Proteomes" id="UP000288859"/>
    </source>
</evidence>
<evidence type="ECO:0000313" key="3">
    <source>
        <dbReference type="EMBL" id="RVX65825.1"/>
    </source>
</evidence>
<evidence type="ECO:0008006" key="5">
    <source>
        <dbReference type="Google" id="ProtNLM"/>
    </source>
</evidence>
<dbReference type="InterPro" id="IPR056362">
    <property type="entry name" value="AtuA-like_ferredoxin_dom"/>
</dbReference>
<dbReference type="Pfam" id="PF23544">
    <property type="entry name" value="AtuA_ferredoxin"/>
    <property type="match status" value="1"/>
</dbReference>
<dbReference type="Pfam" id="PF07287">
    <property type="entry name" value="AtuA"/>
    <property type="match status" value="1"/>
</dbReference>
<gene>
    <name evidence="3" type="ORF">B0A52_10341</name>
</gene>
<evidence type="ECO:0000259" key="2">
    <source>
        <dbReference type="Pfam" id="PF23544"/>
    </source>
</evidence>
<evidence type="ECO:0000259" key="1">
    <source>
        <dbReference type="Pfam" id="PF07287"/>
    </source>
</evidence>
<dbReference type="EMBL" id="NAJM01000078">
    <property type="protein sequence ID" value="RVX65825.1"/>
    <property type="molecule type" value="Genomic_DNA"/>
</dbReference>
<protein>
    <recommendedName>
        <fullName evidence="5">DUF1446 domain-containing protein</fullName>
    </recommendedName>
</protein>
<dbReference type="OrthoDB" id="10265871at2759"/>
<dbReference type="InterPro" id="IPR010839">
    <property type="entry name" value="AtuA_N"/>
</dbReference>
<organism evidence="3 4">
    <name type="scientific">Exophiala mesophila</name>
    <name type="common">Black yeast-like fungus</name>
    <dbReference type="NCBI Taxonomy" id="212818"/>
    <lineage>
        <taxon>Eukaryota</taxon>
        <taxon>Fungi</taxon>
        <taxon>Dikarya</taxon>
        <taxon>Ascomycota</taxon>
        <taxon>Pezizomycotina</taxon>
        <taxon>Eurotiomycetes</taxon>
        <taxon>Chaetothyriomycetidae</taxon>
        <taxon>Chaetothyriales</taxon>
        <taxon>Herpotrichiellaceae</taxon>
        <taxon>Exophiala</taxon>
    </lineage>
</organism>
<dbReference type="VEuPathDB" id="FungiDB:PV10_05246"/>
<proteinExistence type="predicted"/>
<name>A0A438MQD5_EXOME</name>
<dbReference type="Proteomes" id="UP000288859">
    <property type="component" value="Unassembled WGS sequence"/>
</dbReference>
<feature type="domain" description="AtuA-like ferredoxin-fold" evidence="2">
    <location>
        <begin position="513"/>
        <end position="611"/>
    </location>
</feature>
<dbReference type="AlphaFoldDB" id="A0A438MQD5"/>
<feature type="domain" description="Acyclic terpene utilisation N-terminal" evidence="1">
    <location>
        <begin position="11"/>
        <end position="470"/>
    </location>
</feature>